<proteinExistence type="predicted"/>
<reference evidence="1 2" key="1">
    <citation type="journal article" date="2022" name="bioRxiv">
        <title>Genomics of Preaxostyla Flagellates Illuminates Evolutionary Transitions and the Path Towards Mitochondrial Loss.</title>
        <authorList>
            <person name="Novak L.V.F."/>
            <person name="Treitli S.C."/>
            <person name="Pyrih J."/>
            <person name="Halakuc P."/>
            <person name="Pipaliya S.V."/>
            <person name="Vacek V."/>
            <person name="Brzon O."/>
            <person name="Soukal P."/>
            <person name="Eme L."/>
            <person name="Dacks J.B."/>
            <person name="Karnkowska A."/>
            <person name="Elias M."/>
            <person name="Hampl V."/>
        </authorList>
    </citation>
    <scope>NUCLEOTIDE SEQUENCE [LARGE SCALE GENOMIC DNA]</scope>
    <source>
        <strain evidence="1">NAU3</strain>
        <tissue evidence="1">Gut</tissue>
    </source>
</reference>
<name>A0ABQ9X0D8_9EUKA</name>
<organism evidence="1 2">
    <name type="scientific">Blattamonas nauphoetae</name>
    <dbReference type="NCBI Taxonomy" id="2049346"/>
    <lineage>
        <taxon>Eukaryota</taxon>
        <taxon>Metamonada</taxon>
        <taxon>Preaxostyla</taxon>
        <taxon>Oxymonadida</taxon>
        <taxon>Blattamonas</taxon>
    </lineage>
</organism>
<sequence length="126" mass="14499">MNDNKTAGPIYEDDVEWDLELAYAGSKIQEEDLRVDIERWSSWPKFRHPHRNESIFQLQAGTGVLCVICAAYWASHLSESVPYVPIPAFPTTSTHLQRHVERKRHYIALQYLDKDFSVSPSPSSPQ</sequence>
<dbReference type="Proteomes" id="UP001281761">
    <property type="component" value="Unassembled WGS sequence"/>
</dbReference>
<protein>
    <submittedName>
        <fullName evidence="1">Uncharacterized protein</fullName>
    </submittedName>
</protein>
<evidence type="ECO:0000313" key="1">
    <source>
        <dbReference type="EMBL" id="KAK2945233.1"/>
    </source>
</evidence>
<dbReference type="EMBL" id="JARBJD010000267">
    <property type="protein sequence ID" value="KAK2945233.1"/>
    <property type="molecule type" value="Genomic_DNA"/>
</dbReference>
<accession>A0ABQ9X0D8</accession>
<evidence type="ECO:0000313" key="2">
    <source>
        <dbReference type="Proteomes" id="UP001281761"/>
    </source>
</evidence>
<keyword evidence="2" id="KW-1185">Reference proteome</keyword>
<gene>
    <name evidence="1" type="ORF">BLNAU_19809</name>
</gene>
<comment type="caution">
    <text evidence="1">The sequence shown here is derived from an EMBL/GenBank/DDBJ whole genome shotgun (WGS) entry which is preliminary data.</text>
</comment>